<proteinExistence type="predicted"/>
<protein>
    <recommendedName>
        <fullName evidence="3">Helix-turn-helix domain-containing protein</fullName>
    </recommendedName>
</protein>
<dbReference type="Proteomes" id="UP000318943">
    <property type="component" value="Unassembled WGS sequence"/>
</dbReference>
<evidence type="ECO:0000313" key="2">
    <source>
        <dbReference type="Proteomes" id="UP000318943"/>
    </source>
</evidence>
<name>A0ABY3ELC8_9BURK</name>
<gene>
    <name evidence="1" type="ORF">FGG12_17610</name>
</gene>
<evidence type="ECO:0000313" key="1">
    <source>
        <dbReference type="EMBL" id="TSP11453.1"/>
    </source>
</evidence>
<organism evidence="1 2">
    <name type="scientific">Cupriavidus campinensis</name>
    <dbReference type="NCBI Taxonomy" id="151783"/>
    <lineage>
        <taxon>Bacteria</taxon>
        <taxon>Pseudomonadati</taxon>
        <taxon>Pseudomonadota</taxon>
        <taxon>Betaproteobacteria</taxon>
        <taxon>Burkholderiales</taxon>
        <taxon>Burkholderiaceae</taxon>
        <taxon>Cupriavidus</taxon>
    </lineage>
</organism>
<reference evidence="1 2" key="1">
    <citation type="submission" date="2019-05" db="EMBL/GenBank/DDBJ databases">
        <title>Whole genome sequence analysis of Cupriavidus campinensis S14E4C strain.</title>
        <authorList>
            <person name="Abbaszade G."/>
            <person name="Szabo A."/>
            <person name="Toumi M."/>
            <person name="Toth E."/>
        </authorList>
    </citation>
    <scope>NUCLEOTIDE SEQUENCE [LARGE SCALE GENOMIC DNA]</scope>
    <source>
        <strain evidence="1 2">S14E4C</strain>
    </source>
</reference>
<accession>A0ABY3ELC8</accession>
<comment type="caution">
    <text evidence="1">The sequence shown here is derived from an EMBL/GenBank/DDBJ whole genome shotgun (WGS) entry which is preliminary data.</text>
</comment>
<sequence length="93" mass="10603">MTEVFDITGLPQELIGQLTKRAASNPTQEDVLLAILQHETEPRSIDWLLVQIYRTEGQVWKRGSLNAALYRLTKGDIIRRVTVGMYVYNRGDA</sequence>
<evidence type="ECO:0008006" key="3">
    <source>
        <dbReference type="Google" id="ProtNLM"/>
    </source>
</evidence>
<dbReference type="EMBL" id="VCIZ01000010">
    <property type="protein sequence ID" value="TSP11453.1"/>
    <property type="molecule type" value="Genomic_DNA"/>
</dbReference>
<dbReference type="RefSeq" id="WP_144199561.1">
    <property type="nucleotide sequence ID" value="NZ_VCIZ01000010.1"/>
</dbReference>
<keyword evidence="2" id="KW-1185">Reference proteome</keyword>